<dbReference type="KEGG" id="gbr:Gbro_4350"/>
<feature type="region of interest" description="Disordered" evidence="1">
    <location>
        <begin position="513"/>
        <end position="579"/>
    </location>
</feature>
<feature type="region of interest" description="Disordered" evidence="1">
    <location>
        <begin position="309"/>
        <end position="343"/>
    </location>
</feature>
<dbReference type="InterPro" id="IPR003870">
    <property type="entry name" value="DUF222"/>
</dbReference>
<gene>
    <name evidence="3" type="ordered locus">Gbro_4350</name>
</gene>
<dbReference type="eggNOG" id="COG1403">
    <property type="taxonomic scope" value="Bacteria"/>
</dbReference>
<evidence type="ECO:0000256" key="1">
    <source>
        <dbReference type="SAM" id="MobiDB-lite"/>
    </source>
</evidence>
<organism evidence="3 4">
    <name type="scientific">Gordonia bronchialis (strain ATCC 25592 / DSM 43247 / BCRC 13721 / JCM 3198 / KCTC 3076 / NBRC 16047 / NCTC 10667)</name>
    <name type="common">Rhodococcus bronchialis</name>
    <dbReference type="NCBI Taxonomy" id="526226"/>
    <lineage>
        <taxon>Bacteria</taxon>
        <taxon>Bacillati</taxon>
        <taxon>Actinomycetota</taxon>
        <taxon>Actinomycetes</taxon>
        <taxon>Mycobacteriales</taxon>
        <taxon>Gordoniaceae</taxon>
        <taxon>Gordonia</taxon>
    </lineage>
</organism>
<dbReference type="HOGENOM" id="CLU_021786_3_1_11"/>
<sequence length="579" mass="64294">MTTTTTPAPATEPAPAAAGSPSTTPWAALPPELLNHIDPAYPHEDDMVALLGGLAEQRRGQAYLAWTQYQTLGVLYDRLVAAREDRDGLLVDGFADAVAHLCGVYAISHFRAQELLNDAIALRDRLPDTFTCLRDGIITADQAHLIITRTDLLEVDNPHTPHIDTDIATTLRGTTGTWKRARLRDMTDRMIFRHDPTLIRERRKDALAGRGVWTDNRGDGTATLTAAMSAENIRLADAAITALAKSACDHDDRTHQQRRADAAFALLTGTRFECHCRRDDCTAVIPDPETIPPADPTIVIHVVCNQAALTPPHNQPDAGEQTDSEQTDSDQQADSGTGDADTDTEVEIGIGFMDGHGIISDDHVRDLAQRPDAVIRPLVPDGTPTNDDGTVTLPAHQPADPYRPSTALDEDVRIRDGYCADAGCERSAWTADLDHVTEYDHHHPHEGGQTTEANLNAKCRFGHIQKTFGDWTDDQYRDPTTGRLVTRYITPSGYIIDGDAETFEDTFPGLRRIIFRPPDTPTRRQRRRKHFDDHTRINPTRRAGTRAANKHARRRAERHRNRSRHNHDHNHNHNGDPPF</sequence>
<dbReference type="Proteomes" id="UP000001219">
    <property type="component" value="Chromosome"/>
</dbReference>
<name>D0L606_GORB4</name>
<dbReference type="Pfam" id="PF02720">
    <property type="entry name" value="DUF222"/>
    <property type="match status" value="1"/>
</dbReference>
<reference evidence="3 4" key="2">
    <citation type="journal article" date="2010" name="Stand. Genomic Sci.">
        <title>Complete genome sequence of Gordonia bronchialis type strain (3410).</title>
        <authorList>
            <person name="Ivanova N."/>
            <person name="Sikorski J."/>
            <person name="Jando M."/>
            <person name="Lapidus A."/>
            <person name="Nolan M."/>
            <person name="Lucas S."/>
            <person name="Del Rio T.G."/>
            <person name="Tice H."/>
            <person name="Copeland A."/>
            <person name="Cheng J.F."/>
            <person name="Chen F."/>
            <person name="Bruce D."/>
            <person name="Goodwin L."/>
            <person name="Pitluck S."/>
            <person name="Mavromatis K."/>
            <person name="Ovchinnikova G."/>
            <person name="Pati A."/>
            <person name="Chen A."/>
            <person name="Palaniappan K."/>
            <person name="Land M."/>
            <person name="Hauser L."/>
            <person name="Chang Y.J."/>
            <person name="Jeffries C.D."/>
            <person name="Chain P."/>
            <person name="Saunders E."/>
            <person name="Han C."/>
            <person name="Detter J.C."/>
            <person name="Brettin T."/>
            <person name="Rohde M."/>
            <person name="Goker M."/>
            <person name="Bristow J."/>
            <person name="Eisen J.A."/>
            <person name="Markowitz V."/>
            <person name="Hugenholtz P."/>
            <person name="Klenk H.P."/>
            <person name="Kyrpides N.C."/>
        </authorList>
    </citation>
    <scope>NUCLEOTIDE SEQUENCE [LARGE SCALE GENOMIC DNA]</scope>
    <source>
        <strain evidence="4">ATCC 25592 / DSM 43247 / BCRC 13721 / JCM 3198 / KCTC 3076 / NBRC 16047 / NCTC 10667</strain>
    </source>
</reference>
<proteinExistence type="predicted"/>
<feature type="region of interest" description="Disordered" evidence="1">
    <location>
        <begin position="1"/>
        <end position="25"/>
    </location>
</feature>
<keyword evidence="4" id="KW-1185">Reference proteome</keyword>
<dbReference type="STRING" id="526226.Gbro_4350"/>
<protein>
    <recommendedName>
        <fullName evidence="2">DUF222 domain-containing protein</fullName>
    </recommendedName>
</protein>
<feature type="compositionally biased region" description="Basic residues" evidence="1">
    <location>
        <begin position="548"/>
        <end position="568"/>
    </location>
</feature>
<evidence type="ECO:0000313" key="4">
    <source>
        <dbReference type="Proteomes" id="UP000001219"/>
    </source>
</evidence>
<evidence type="ECO:0000259" key="2">
    <source>
        <dbReference type="Pfam" id="PF02720"/>
    </source>
</evidence>
<feature type="domain" description="DUF222" evidence="2">
    <location>
        <begin position="69"/>
        <end position="308"/>
    </location>
</feature>
<dbReference type="AlphaFoldDB" id="D0L606"/>
<feature type="compositionally biased region" description="Basic and acidic residues" evidence="1">
    <location>
        <begin position="569"/>
        <end position="579"/>
    </location>
</feature>
<dbReference type="RefSeq" id="WP_012835982.1">
    <property type="nucleotide sequence ID" value="NC_013441.1"/>
</dbReference>
<evidence type="ECO:0000313" key="3">
    <source>
        <dbReference type="EMBL" id="ACY23492.1"/>
    </source>
</evidence>
<accession>D0L606</accession>
<reference evidence="4" key="1">
    <citation type="submission" date="2009-10" db="EMBL/GenBank/DDBJ databases">
        <title>The complete chromosome of Gordonia bronchialis DSM 43247.</title>
        <authorList>
            <consortium name="US DOE Joint Genome Institute (JGI-PGF)"/>
            <person name="Lucas S."/>
            <person name="Copeland A."/>
            <person name="Lapidus A."/>
            <person name="Glavina del Rio T."/>
            <person name="Dalin E."/>
            <person name="Tice H."/>
            <person name="Bruce D."/>
            <person name="Goodwin L."/>
            <person name="Pitluck S."/>
            <person name="Kyrpides N."/>
            <person name="Mavromatis K."/>
            <person name="Ivanova N."/>
            <person name="Ovchinnikova G."/>
            <person name="Saunders E."/>
            <person name="Brettin T."/>
            <person name="Detter J.C."/>
            <person name="Han C."/>
            <person name="Larimer F."/>
            <person name="Land M."/>
            <person name="Hauser L."/>
            <person name="Markowitz V."/>
            <person name="Cheng J.-F."/>
            <person name="Hugenholtz P."/>
            <person name="Woyke T."/>
            <person name="Wu D."/>
            <person name="Jando M."/>
            <person name="Schneider S."/>
            <person name="Goeker M."/>
            <person name="Klenk H.-P."/>
            <person name="Eisen J.A."/>
        </authorList>
    </citation>
    <scope>NUCLEOTIDE SEQUENCE [LARGE SCALE GENOMIC DNA]</scope>
    <source>
        <strain evidence="4">ATCC 25592 / DSM 43247 / BCRC 13721 / JCM 3198 / KCTC 3076 / NBRC 16047 / NCTC 10667</strain>
    </source>
</reference>
<feature type="compositionally biased region" description="Low complexity" evidence="1">
    <location>
        <begin position="329"/>
        <end position="339"/>
    </location>
</feature>
<feature type="region of interest" description="Disordered" evidence="1">
    <location>
        <begin position="376"/>
        <end position="405"/>
    </location>
</feature>
<dbReference type="EMBL" id="CP001802">
    <property type="protein sequence ID" value="ACY23492.1"/>
    <property type="molecule type" value="Genomic_DNA"/>
</dbReference>